<reference evidence="2 3" key="1">
    <citation type="submission" date="2016-04" db="EMBL/GenBank/DDBJ databases">
        <title>Genome analyses suggest a sexual origin of heterokaryosis in a supposedly ancient asexual fungus.</title>
        <authorList>
            <person name="Ropars J."/>
            <person name="Sedzielewska K."/>
            <person name="Noel J."/>
            <person name="Charron P."/>
            <person name="Farinelli L."/>
            <person name="Marton T."/>
            <person name="Kruger M."/>
            <person name="Pelin A."/>
            <person name="Brachmann A."/>
            <person name="Corradi N."/>
        </authorList>
    </citation>
    <scope>NUCLEOTIDE SEQUENCE [LARGE SCALE GENOMIC DNA]</scope>
    <source>
        <strain evidence="2 3">C2</strain>
    </source>
</reference>
<evidence type="ECO:0000259" key="1">
    <source>
        <dbReference type="Pfam" id="PF25273"/>
    </source>
</evidence>
<dbReference type="PANTHER" id="PTHR34415:SF1">
    <property type="entry name" value="INTEGRASE CATALYTIC DOMAIN-CONTAINING PROTEIN"/>
    <property type="match status" value="1"/>
</dbReference>
<organism evidence="2 3">
    <name type="scientific">Rhizophagus irregularis</name>
    <dbReference type="NCBI Taxonomy" id="588596"/>
    <lineage>
        <taxon>Eukaryota</taxon>
        <taxon>Fungi</taxon>
        <taxon>Fungi incertae sedis</taxon>
        <taxon>Mucoromycota</taxon>
        <taxon>Glomeromycotina</taxon>
        <taxon>Glomeromycetes</taxon>
        <taxon>Glomerales</taxon>
        <taxon>Glomeraceae</taxon>
        <taxon>Rhizophagus</taxon>
    </lineage>
</organism>
<gene>
    <name evidence="2" type="ORF">RhiirC2_810892</name>
</gene>
<dbReference type="InterPro" id="IPR057191">
    <property type="entry name" value="DUF7869"/>
</dbReference>
<reference evidence="2 3" key="2">
    <citation type="submission" date="2017-10" db="EMBL/GenBank/DDBJ databases">
        <title>Extensive intraspecific genome diversity in a model arbuscular mycorrhizal fungus.</title>
        <authorList>
            <person name="Chen E.C.H."/>
            <person name="Morin E."/>
            <person name="Baudet D."/>
            <person name="Noel J."/>
            <person name="Ndikumana S."/>
            <person name="Charron P."/>
            <person name="St-Onge C."/>
            <person name="Giorgi J."/>
            <person name="Grigoriev I.V."/>
            <person name="Roux C."/>
            <person name="Martin F.M."/>
            <person name="Corradi N."/>
        </authorList>
    </citation>
    <scope>NUCLEOTIDE SEQUENCE [LARGE SCALE GENOMIC DNA]</scope>
    <source>
        <strain evidence="2 3">C2</strain>
    </source>
</reference>
<evidence type="ECO:0000313" key="2">
    <source>
        <dbReference type="EMBL" id="PKK64462.1"/>
    </source>
</evidence>
<protein>
    <recommendedName>
        <fullName evidence="1">DUF7869 domain-containing protein</fullName>
    </recommendedName>
</protein>
<feature type="domain" description="DUF7869" evidence="1">
    <location>
        <begin position="409"/>
        <end position="595"/>
    </location>
</feature>
<evidence type="ECO:0000313" key="3">
    <source>
        <dbReference type="Proteomes" id="UP000233469"/>
    </source>
</evidence>
<dbReference type="VEuPathDB" id="FungiDB:RhiirA1_541563"/>
<dbReference type="VEuPathDB" id="FungiDB:FUN_023668"/>
<name>A0A2N1MS36_9GLOM</name>
<accession>A0A2N1MS36</accession>
<dbReference type="PANTHER" id="PTHR34415">
    <property type="entry name" value="INTEGRASE CATALYTIC DOMAIN-CONTAINING PROTEIN"/>
    <property type="match status" value="1"/>
</dbReference>
<dbReference type="VEuPathDB" id="FungiDB:RhiirFUN_018897"/>
<sequence length="660" mass="77109">MEYGINFNSDDANKNILSALEELDNTFFVENNSSSDEKNISDSDDISDSDKIEDLVENFNEMHLNNFEFVENLDNYIEDKFYDNLKLKVKELFEKKKCSCNSNCFEKIGYERFLKRRVEFESLDKVMRDMVVKGQLMAFQQEENTKKTTAINRKFSRFKYCFNNDLPICRSTYQALIGVGHSYLDNVIKHLRENGLEERIHGNTGNVPKNMNRVDVNYDVANGIFNFLKNYSDIHGLPSPGRNFNKISMPVVFLPTSYSYMSVYRDYVQAYKDEYGRETRAVAESTFRKIWKLLIPSLQFMSPKSDLCEKCETMKLEIQHTTQHEKKLSVTENYLAHLNRAKEERDYYNANITRAVEDGKCNPNRTESQVFFKTFEGSAHITYDWAQNVQVPYSPQQIGSLFFRSPRKVHLFGVCNTGNFPHTEQTNYVIDEGEMPDDGKLGKGVNCTLSLVWHAIQKYNRGEKKLIITCDNCVGQNKNNYSLFFYSWLIDHGLYEEIELNFMIPGHTKFICDSCFGLIKILYRKSRVNTVDDVTSIINCSTIVRLNTSQRYLNGEGFQYYNFKDFFQSFKKLPNVQKYHHFYFNSQHPGVVFYKDRLEDNYKEATIHNCTYATNILPSTISPRPLSLKRQEELYKEISSFVDLPFRDITCPKPNENETS</sequence>
<dbReference type="Proteomes" id="UP000233469">
    <property type="component" value="Unassembled WGS sequence"/>
</dbReference>
<dbReference type="VEuPathDB" id="FungiDB:RhiirFUN_015283"/>
<dbReference type="AlphaFoldDB" id="A0A2N1MS36"/>
<comment type="caution">
    <text evidence="2">The sequence shown here is derived from an EMBL/GenBank/DDBJ whole genome shotgun (WGS) entry which is preliminary data.</text>
</comment>
<dbReference type="EMBL" id="LLXL01001435">
    <property type="protein sequence ID" value="PKK64462.1"/>
    <property type="molecule type" value="Genomic_DNA"/>
</dbReference>
<proteinExistence type="predicted"/>
<dbReference type="Pfam" id="PF25273">
    <property type="entry name" value="DUF7869"/>
    <property type="match status" value="1"/>
</dbReference>